<dbReference type="EMBL" id="BMAU01021393">
    <property type="protein sequence ID" value="GFY30563.1"/>
    <property type="molecule type" value="Genomic_DNA"/>
</dbReference>
<dbReference type="AlphaFoldDB" id="A0A8X6W8Y3"/>
<accession>A0A8X6W8Y3</accession>
<evidence type="ECO:0000313" key="2">
    <source>
        <dbReference type="EMBL" id="GFY30563.1"/>
    </source>
</evidence>
<comment type="caution">
    <text evidence="2">The sequence shown here is derived from an EMBL/GenBank/DDBJ whole genome shotgun (WGS) entry which is preliminary data.</text>
</comment>
<reference evidence="2" key="1">
    <citation type="submission" date="2020-08" db="EMBL/GenBank/DDBJ databases">
        <title>Multicomponent nature underlies the extraordinary mechanical properties of spider dragline silk.</title>
        <authorList>
            <person name="Kono N."/>
            <person name="Nakamura H."/>
            <person name="Mori M."/>
            <person name="Yoshida Y."/>
            <person name="Ohtoshi R."/>
            <person name="Malay A.D."/>
            <person name="Moran D.A.P."/>
            <person name="Tomita M."/>
            <person name="Numata K."/>
            <person name="Arakawa K."/>
        </authorList>
    </citation>
    <scope>NUCLEOTIDE SEQUENCE</scope>
</reference>
<keyword evidence="3" id="KW-1185">Reference proteome</keyword>
<name>A0A8X6W8Y3_TRICX</name>
<organism evidence="2 3">
    <name type="scientific">Trichonephila clavipes</name>
    <name type="common">Golden silk orbweaver</name>
    <name type="synonym">Nephila clavipes</name>
    <dbReference type="NCBI Taxonomy" id="2585209"/>
    <lineage>
        <taxon>Eukaryota</taxon>
        <taxon>Metazoa</taxon>
        <taxon>Ecdysozoa</taxon>
        <taxon>Arthropoda</taxon>
        <taxon>Chelicerata</taxon>
        <taxon>Arachnida</taxon>
        <taxon>Araneae</taxon>
        <taxon>Araneomorphae</taxon>
        <taxon>Entelegynae</taxon>
        <taxon>Araneoidea</taxon>
        <taxon>Nephilidae</taxon>
        <taxon>Trichonephila</taxon>
    </lineage>
</organism>
<proteinExistence type="predicted"/>
<protein>
    <submittedName>
        <fullName evidence="2">Uncharacterized protein</fullName>
    </submittedName>
</protein>
<feature type="compositionally biased region" description="Polar residues" evidence="1">
    <location>
        <begin position="59"/>
        <end position="72"/>
    </location>
</feature>
<feature type="region of interest" description="Disordered" evidence="1">
    <location>
        <begin position="51"/>
        <end position="88"/>
    </location>
</feature>
<dbReference type="Proteomes" id="UP000887159">
    <property type="component" value="Unassembled WGS sequence"/>
</dbReference>
<sequence>MELKEFRGQYYVGLSKCSDSSNEVIRNRFNIPLAQLEWFFTAAAPALEGVHPPHVMNSDMDTSVDSKSSSRCGSPAPPPDSKTFARTS</sequence>
<gene>
    <name evidence="2" type="ORF">TNCV_3523261</name>
</gene>
<evidence type="ECO:0000313" key="3">
    <source>
        <dbReference type="Proteomes" id="UP000887159"/>
    </source>
</evidence>
<evidence type="ECO:0000256" key="1">
    <source>
        <dbReference type="SAM" id="MobiDB-lite"/>
    </source>
</evidence>